<dbReference type="Gene3D" id="3.30.1360.170">
    <property type="match status" value="1"/>
</dbReference>
<dbReference type="EMBL" id="FOOY01000024">
    <property type="protein sequence ID" value="SFG83642.1"/>
    <property type="molecule type" value="Genomic_DNA"/>
</dbReference>
<keyword evidence="1" id="KW-0521">NADP</keyword>
<dbReference type="GO" id="GO:0004799">
    <property type="term" value="F:thymidylate synthase activity"/>
    <property type="evidence" value="ECO:0007669"/>
    <property type="project" value="TreeGrafter"/>
</dbReference>
<protein>
    <recommendedName>
        <fullName evidence="1">Flavin-dependent thymidylate synthase</fullName>
        <shortName evidence="1">FDTS</shortName>
        <ecNumber evidence="1">2.1.1.148</ecNumber>
    </recommendedName>
    <alternativeName>
        <fullName evidence="1">FAD-dependent thymidylate synthase</fullName>
    </alternativeName>
    <alternativeName>
        <fullName evidence="1">Thymidylate synthase ThyX</fullName>
        <shortName evidence="1">TS</shortName>
        <shortName evidence="1">TSase</shortName>
    </alternativeName>
</protein>
<proteinExistence type="inferred from homology"/>
<accession>A0A1I2V335</accession>
<organism evidence="2 3">
    <name type="scientific">Sporolactobacillus nakayamae</name>
    <dbReference type="NCBI Taxonomy" id="269670"/>
    <lineage>
        <taxon>Bacteria</taxon>
        <taxon>Bacillati</taxon>
        <taxon>Bacillota</taxon>
        <taxon>Bacilli</taxon>
        <taxon>Bacillales</taxon>
        <taxon>Sporolactobacillaceae</taxon>
        <taxon>Sporolactobacillus</taxon>
    </lineage>
</organism>
<reference evidence="3" key="1">
    <citation type="submission" date="2016-10" db="EMBL/GenBank/DDBJ databases">
        <authorList>
            <person name="Varghese N."/>
            <person name="Submissions S."/>
        </authorList>
    </citation>
    <scope>NUCLEOTIDE SEQUENCE [LARGE SCALE GENOMIC DNA]</scope>
    <source>
        <strain evidence="3">ATCC 700379</strain>
    </source>
</reference>
<comment type="subunit">
    <text evidence="1">Homotetramer.</text>
</comment>
<dbReference type="GO" id="GO:0070402">
    <property type="term" value="F:NADPH binding"/>
    <property type="evidence" value="ECO:0007669"/>
    <property type="project" value="TreeGrafter"/>
</dbReference>
<dbReference type="EC" id="2.1.1.148" evidence="1"/>
<evidence type="ECO:0000313" key="3">
    <source>
        <dbReference type="Proteomes" id="UP000198752"/>
    </source>
</evidence>
<dbReference type="GO" id="GO:0050797">
    <property type="term" value="F:thymidylate synthase (FAD) activity"/>
    <property type="evidence" value="ECO:0007669"/>
    <property type="project" value="UniProtKB-UniRule"/>
</dbReference>
<dbReference type="PANTHER" id="PTHR34934">
    <property type="entry name" value="FLAVIN-DEPENDENT THYMIDYLATE SYNTHASE"/>
    <property type="match status" value="1"/>
</dbReference>
<dbReference type="Pfam" id="PF02511">
    <property type="entry name" value="Thy1"/>
    <property type="match status" value="1"/>
</dbReference>
<feature type="binding site" description="in other chain" evidence="1">
    <location>
        <position position="183"/>
    </location>
    <ligand>
        <name>dUMP</name>
        <dbReference type="ChEBI" id="CHEBI:246422"/>
        <note>ligand shared between dimeric partners</note>
    </ligand>
</feature>
<dbReference type="GO" id="GO:0050660">
    <property type="term" value="F:flavin adenine dinucleotide binding"/>
    <property type="evidence" value="ECO:0007669"/>
    <property type="project" value="UniProtKB-UniRule"/>
</dbReference>
<dbReference type="HAMAP" id="MF_01408">
    <property type="entry name" value="ThyX"/>
    <property type="match status" value="1"/>
</dbReference>
<name>A0A1I2V335_9BACL</name>
<dbReference type="STRING" id="269670.SAMN02982927_02932"/>
<comment type="similarity">
    <text evidence="1">Belongs to the thymidylate synthase ThyX family.</text>
</comment>
<dbReference type="NCBIfam" id="TIGR02170">
    <property type="entry name" value="thyX"/>
    <property type="match status" value="1"/>
</dbReference>
<dbReference type="GO" id="GO:0032259">
    <property type="term" value="P:methylation"/>
    <property type="evidence" value="ECO:0007669"/>
    <property type="project" value="UniProtKB-KW"/>
</dbReference>
<dbReference type="RefSeq" id="WP_093674226.1">
    <property type="nucleotide sequence ID" value="NZ_FOOY01000024.1"/>
</dbReference>
<dbReference type="PANTHER" id="PTHR34934:SF1">
    <property type="entry name" value="FLAVIN-DEPENDENT THYMIDYLATE SYNTHASE"/>
    <property type="match status" value="1"/>
</dbReference>
<evidence type="ECO:0000256" key="1">
    <source>
        <dbReference type="HAMAP-Rule" id="MF_01408"/>
    </source>
</evidence>
<feature type="binding site" description="in other chain" evidence="1">
    <location>
        <begin position="124"/>
        <end position="126"/>
    </location>
    <ligand>
        <name>dUMP</name>
        <dbReference type="ChEBI" id="CHEBI:246422"/>
        <note>ligand shared between dimeric partners</note>
    </ligand>
</feature>
<evidence type="ECO:0000313" key="2">
    <source>
        <dbReference type="EMBL" id="SFG83642.1"/>
    </source>
</evidence>
<feature type="binding site" evidence="1">
    <location>
        <position position="210"/>
    </location>
    <ligand>
        <name>dUMP</name>
        <dbReference type="ChEBI" id="CHEBI:246422"/>
        <note>ligand shared between dimeric partners</note>
    </ligand>
</feature>
<keyword evidence="3" id="KW-1185">Reference proteome</keyword>
<keyword evidence="1" id="KW-0489">Methyltransferase</keyword>
<feature type="binding site" evidence="1">
    <location>
        <position position="89"/>
    </location>
    <ligand>
        <name>FAD</name>
        <dbReference type="ChEBI" id="CHEBI:57692"/>
        <note>ligand shared between neighboring subunits</note>
    </ligand>
</feature>
<dbReference type="AlphaFoldDB" id="A0A1I2V335"/>
<dbReference type="Proteomes" id="UP000198752">
    <property type="component" value="Unassembled WGS sequence"/>
</dbReference>
<dbReference type="OrthoDB" id="9780625at2"/>
<comment type="caution">
    <text evidence="1">Lacks conserved residue(s) required for the propagation of feature annotation.</text>
</comment>
<dbReference type="GO" id="GO:0006235">
    <property type="term" value="P:dTTP biosynthetic process"/>
    <property type="evidence" value="ECO:0007669"/>
    <property type="project" value="UniProtKB-UniRule"/>
</dbReference>
<feature type="active site" description="Involved in ionization of N3 of dUMP, leading to its activation" evidence="1">
    <location>
        <position position="210"/>
    </location>
</feature>
<dbReference type="InterPro" id="IPR036098">
    <property type="entry name" value="Thymidylate_synthase_ThyX_sf"/>
</dbReference>
<feature type="binding site" evidence="1">
    <location>
        <begin position="199"/>
        <end position="201"/>
    </location>
    <ligand>
        <name>FAD</name>
        <dbReference type="ChEBI" id="CHEBI:57692"/>
        <note>ligand shared between neighboring subunits</note>
    </ligand>
</feature>
<comment type="cofactor">
    <cofactor evidence="1">
        <name>FAD</name>
        <dbReference type="ChEBI" id="CHEBI:57692"/>
    </cofactor>
    <text evidence="1">Binds 4 FAD per tetramer. Each FAD binding site is formed by three monomers.</text>
</comment>
<dbReference type="PROSITE" id="PS51331">
    <property type="entry name" value="THYX"/>
    <property type="match status" value="1"/>
</dbReference>
<comment type="pathway">
    <text evidence="1">Pyrimidine metabolism; dTTP biosynthesis.</text>
</comment>
<feature type="binding site" evidence="1">
    <location>
        <begin position="113"/>
        <end position="115"/>
    </location>
    <ligand>
        <name>FAD</name>
        <dbReference type="ChEBI" id="CHEBI:57692"/>
        <note>ligand shared between neighboring subunits</note>
    </ligand>
</feature>
<dbReference type="SUPFAM" id="SSF69796">
    <property type="entry name" value="Thymidylate synthase-complementing protein Thy1"/>
    <property type="match status" value="1"/>
</dbReference>
<keyword evidence="1" id="KW-0808">Transferase</keyword>
<keyword evidence="1" id="KW-0285">Flavoprotein</keyword>
<feature type="binding site" evidence="1">
    <location>
        <begin position="110"/>
        <end position="113"/>
    </location>
    <ligand>
        <name>dUMP</name>
        <dbReference type="ChEBI" id="CHEBI:246422"/>
        <note>ligand shared between dimeric partners</note>
    </ligand>
</feature>
<sequence>MEVQLLAHTQLSSAFRDRIKNELAQLTSEPSDGQVVALTAIRNCYSSTYPSEIFMKEYKKYFGKKATDGKSGTDAERLFRQIIHSGHLSTMEHLSFTFSIQNVSRALLAQLTRHRIGFSFSVESQRYTRLGSNDKSGGFHYVVPESVKRAGGDTLAVFESTMKQLQENYDTLREQGIPPEDSRSLLPNATVTNIVMTANLRALLDFYKKRRHGHGAQWEIAELAEALRNCVVEAETWTEQFFEFENTK</sequence>
<dbReference type="UniPathway" id="UPA00575"/>
<dbReference type="CDD" id="cd20175">
    <property type="entry name" value="ThyX"/>
    <property type="match status" value="1"/>
</dbReference>
<comment type="function">
    <text evidence="1">Catalyzes the reductive methylation of 2'-deoxyuridine-5'-monophosphate (dUMP) to 2'-deoxythymidine-5'-monophosphate (dTMP) while utilizing 5,10-methylenetetrahydrofolate (mTHF) as the methyl donor, and NADPH and FADH(2) as the reductant.</text>
</comment>
<dbReference type="InterPro" id="IPR003669">
    <property type="entry name" value="Thymidylate_synthase_ThyX"/>
</dbReference>
<dbReference type="GO" id="GO:0006231">
    <property type="term" value="P:dTMP biosynthetic process"/>
    <property type="evidence" value="ECO:0007669"/>
    <property type="project" value="UniProtKB-UniRule"/>
</dbReference>
<keyword evidence="1" id="KW-0545">Nucleotide biosynthesis</keyword>
<keyword evidence="1" id="KW-0274">FAD</keyword>
<gene>
    <name evidence="1" type="primary">thyX</name>
    <name evidence="2" type="ORF">SAMN02982927_02932</name>
</gene>
<comment type="catalytic activity">
    <reaction evidence="1">
        <text>dUMP + (6R)-5,10-methylene-5,6,7,8-tetrahydrofolate + NADPH + H(+) = dTMP + (6S)-5,6,7,8-tetrahydrofolate + NADP(+)</text>
        <dbReference type="Rhea" id="RHEA:29043"/>
        <dbReference type="ChEBI" id="CHEBI:15378"/>
        <dbReference type="ChEBI" id="CHEBI:15636"/>
        <dbReference type="ChEBI" id="CHEBI:57453"/>
        <dbReference type="ChEBI" id="CHEBI:57783"/>
        <dbReference type="ChEBI" id="CHEBI:58349"/>
        <dbReference type="ChEBI" id="CHEBI:63528"/>
        <dbReference type="ChEBI" id="CHEBI:246422"/>
        <dbReference type="EC" id="2.1.1.148"/>
    </reaction>
</comment>